<organism evidence="11 12">
    <name type="scientific">Paraburkholderia caffeinitolerans</name>
    <dbReference type="NCBI Taxonomy" id="1723730"/>
    <lineage>
        <taxon>Bacteria</taxon>
        <taxon>Pseudomonadati</taxon>
        <taxon>Pseudomonadota</taxon>
        <taxon>Betaproteobacteria</taxon>
        <taxon>Burkholderiales</taxon>
        <taxon>Burkholderiaceae</taxon>
        <taxon>Paraburkholderia</taxon>
    </lineage>
</organism>
<dbReference type="SUPFAM" id="SSF64438">
    <property type="entry name" value="CNF1/YfiH-like putative cysteine hydrolases"/>
    <property type="match status" value="1"/>
</dbReference>
<keyword evidence="4" id="KW-0479">Metal-binding</keyword>
<dbReference type="PANTHER" id="PTHR30616:SF2">
    <property type="entry name" value="PURINE NUCLEOSIDE PHOSPHORYLASE LACC1"/>
    <property type="match status" value="1"/>
</dbReference>
<dbReference type="GO" id="GO:0005507">
    <property type="term" value="F:copper ion binding"/>
    <property type="evidence" value="ECO:0007669"/>
    <property type="project" value="TreeGrafter"/>
</dbReference>
<dbReference type="Pfam" id="PF02578">
    <property type="entry name" value="Cu-oxidase_4"/>
    <property type="match status" value="1"/>
</dbReference>
<comment type="catalytic activity">
    <reaction evidence="8">
        <text>adenosine + phosphate = alpha-D-ribose 1-phosphate + adenine</text>
        <dbReference type="Rhea" id="RHEA:27642"/>
        <dbReference type="ChEBI" id="CHEBI:16335"/>
        <dbReference type="ChEBI" id="CHEBI:16708"/>
        <dbReference type="ChEBI" id="CHEBI:43474"/>
        <dbReference type="ChEBI" id="CHEBI:57720"/>
        <dbReference type="EC" id="2.4.2.1"/>
    </reaction>
    <physiologicalReaction direction="left-to-right" evidence="8">
        <dbReference type="Rhea" id="RHEA:27643"/>
    </physiologicalReaction>
</comment>
<dbReference type="AlphaFoldDB" id="A0A6J5FGH0"/>
<dbReference type="Proteomes" id="UP000494119">
    <property type="component" value="Unassembled WGS sequence"/>
</dbReference>
<evidence type="ECO:0000313" key="12">
    <source>
        <dbReference type="Proteomes" id="UP000494119"/>
    </source>
</evidence>
<accession>A0A6J5FGH0</accession>
<comment type="catalytic activity">
    <reaction evidence="7">
        <text>adenosine + H2O + H(+) = inosine + NH4(+)</text>
        <dbReference type="Rhea" id="RHEA:24408"/>
        <dbReference type="ChEBI" id="CHEBI:15377"/>
        <dbReference type="ChEBI" id="CHEBI:15378"/>
        <dbReference type="ChEBI" id="CHEBI:16335"/>
        <dbReference type="ChEBI" id="CHEBI:17596"/>
        <dbReference type="ChEBI" id="CHEBI:28938"/>
        <dbReference type="EC" id="3.5.4.4"/>
    </reaction>
    <physiologicalReaction direction="left-to-right" evidence="7">
        <dbReference type="Rhea" id="RHEA:24409"/>
    </physiologicalReaction>
</comment>
<evidence type="ECO:0000256" key="10">
    <source>
        <dbReference type="RuleBase" id="RU361274"/>
    </source>
</evidence>
<dbReference type="GO" id="GO:0017061">
    <property type="term" value="F:S-methyl-5-thioadenosine phosphorylase activity"/>
    <property type="evidence" value="ECO:0007669"/>
    <property type="project" value="UniProtKB-EC"/>
</dbReference>
<evidence type="ECO:0000256" key="8">
    <source>
        <dbReference type="ARBA" id="ARBA00048968"/>
    </source>
</evidence>
<evidence type="ECO:0000256" key="5">
    <source>
        <dbReference type="ARBA" id="ARBA00022801"/>
    </source>
</evidence>
<comment type="catalytic activity">
    <reaction evidence="1">
        <text>inosine + phosphate = alpha-D-ribose 1-phosphate + hypoxanthine</text>
        <dbReference type="Rhea" id="RHEA:27646"/>
        <dbReference type="ChEBI" id="CHEBI:17368"/>
        <dbReference type="ChEBI" id="CHEBI:17596"/>
        <dbReference type="ChEBI" id="CHEBI:43474"/>
        <dbReference type="ChEBI" id="CHEBI:57720"/>
        <dbReference type="EC" id="2.4.2.1"/>
    </reaction>
    <physiologicalReaction direction="left-to-right" evidence="1">
        <dbReference type="Rhea" id="RHEA:27647"/>
    </physiologicalReaction>
</comment>
<dbReference type="InterPro" id="IPR011324">
    <property type="entry name" value="Cytotoxic_necrot_fac-like_cat"/>
</dbReference>
<evidence type="ECO:0000256" key="2">
    <source>
        <dbReference type="ARBA" id="ARBA00007353"/>
    </source>
</evidence>
<keyword evidence="12" id="KW-1185">Reference proteome</keyword>
<proteinExistence type="inferred from homology"/>
<keyword evidence="5" id="KW-0378">Hydrolase</keyword>
<dbReference type="RefSeq" id="WP_129562102.1">
    <property type="nucleotide sequence ID" value="NZ_CADIKL010000003.1"/>
</dbReference>
<dbReference type="EMBL" id="CADIKL010000003">
    <property type="protein sequence ID" value="CAB3779828.1"/>
    <property type="molecule type" value="Genomic_DNA"/>
</dbReference>
<keyword evidence="3" id="KW-0808">Transferase</keyword>
<evidence type="ECO:0000256" key="4">
    <source>
        <dbReference type="ARBA" id="ARBA00022723"/>
    </source>
</evidence>
<dbReference type="PANTHER" id="PTHR30616">
    <property type="entry name" value="UNCHARACTERIZED PROTEIN YFIH"/>
    <property type="match status" value="1"/>
</dbReference>
<dbReference type="GO" id="GO:0016787">
    <property type="term" value="F:hydrolase activity"/>
    <property type="evidence" value="ECO:0007669"/>
    <property type="project" value="UniProtKB-KW"/>
</dbReference>
<evidence type="ECO:0000256" key="7">
    <source>
        <dbReference type="ARBA" id="ARBA00047989"/>
    </source>
</evidence>
<dbReference type="GO" id="GO:0016491">
    <property type="term" value="F:oxidoreductase activity"/>
    <property type="evidence" value="ECO:0007669"/>
    <property type="project" value="UniProtKB-KW"/>
</dbReference>
<comment type="similarity">
    <text evidence="2 10">Belongs to the purine nucleoside phosphorylase YfiH/LACC1 family.</text>
</comment>
<sequence>MTTCPELTSADLLHPEWHVTPRVRAIVTTRNGGVSLPPFGRWQADEASLAHAAHEDGVELPCGLNLGRSSGDDLEHVEANRARLLAYAGVPAAWLKQIHGPVVVDAAVALEAARAGTLLEADASVTNQPGIACTVMVADCMPVLLCDGAGRAVGAAHAGWRGLAAGVIEKTAQRVATLAGCAASELHAYLGPAIGPKAFEVGEDVRTAFMDHVETIDGVQRDAVRVSTAAAFVPRSEAPGKYLADLERLARLRLAEIGVTHISGGGLCTFTDRERFYSYRRERVTGRMAALIWLAP</sequence>
<evidence type="ECO:0000256" key="9">
    <source>
        <dbReference type="ARBA" id="ARBA00049893"/>
    </source>
</evidence>
<dbReference type="Gene3D" id="3.60.140.10">
    <property type="entry name" value="CNF1/YfiH-like putative cysteine hydrolases"/>
    <property type="match status" value="1"/>
</dbReference>
<comment type="catalytic activity">
    <reaction evidence="9">
        <text>S-methyl-5'-thioadenosine + phosphate = 5-(methylsulfanyl)-alpha-D-ribose 1-phosphate + adenine</text>
        <dbReference type="Rhea" id="RHEA:11852"/>
        <dbReference type="ChEBI" id="CHEBI:16708"/>
        <dbReference type="ChEBI" id="CHEBI:17509"/>
        <dbReference type="ChEBI" id="CHEBI:43474"/>
        <dbReference type="ChEBI" id="CHEBI:58533"/>
        <dbReference type="EC" id="2.4.2.28"/>
    </reaction>
    <physiologicalReaction direction="left-to-right" evidence="9">
        <dbReference type="Rhea" id="RHEA:11853"/>
    </physiologicalReaction>
</comment>
<dbReference type="NCBIfam" id="TIGR00726">
    <property type="entry name" value="peptidoglycan editing factor PgeF"/>
    <property type="match status" value="1"/>
</dbReference>
<dbReference type="CDD" id="cd16833">
    <property type="entry name" value="YfiH"/>
    <property type="match status" value="1"/>
</dbReference>
<evidence type="ECO:0000256" key="1">
    <source>
        <dbReference type="ARBA" id="ARBA00000553"/>
    </source>
</evidence>
<name>A0A6J5FGH0_9BURK</name>
<keyword evidence="11" id="KW-0560">Oxidoreductase</keyword>
<gene>
    <name evidence="11" type="primary">yfiH</name>
    <name evidence="11" type="ORF">LMG28688_00934</name>
</gene>
<evidence type="ECO:0000256" key="3">
    <source>
        <dbReference type="ARBA" id="ARBA00022679"/>
    </source>
</evidence>
<evidence type="ECO:0000256" key="6">
    <source>
        <dbReference type="ARBA" id="ARBA00022833"/>
    </source>
</evidence>
<protein>
    <recommendedName>
        <fullName evidence="10">Purine nucleoside phosphorylase</fullName>
    </recommendedName>
</protein>
<reference evidence="11 12" key="1">
    <citation type="submission" date="2020-04" db="EMBL/GenBank/DDBJ databases">
        <authorList>
            <person name="De Canck E."/>
        </authorList>
    </citation>
    <scope>NUCLEOTIDE SEQUENCE [LARGE SCALE GENOMIC DNA]</scope>
    <source>
        <strain evidence="11 12">LMG 28688</strain>
    </source>
</reference>
<dbReference type="InterPro" id="IPR038371">
    <property type="entry name" value="Cu_polyphenol_OxRdtase_sf"/>
</dbReference>
<dbReference type="InterPro" id="IPR003730">
    <property type="entry name" value="Cu_polyphenol_OxRdtase"/>
</dbReference>
<keyword evidence="6" id="KW-0862">Zinc</keyword>
<evidence type="ECO:0000313" key="11">
    <source>
        <dbReference type="EMBL" id="CAB3779828.1"/>
    </source>
</evidence>